<sequence length="177" mass="19492">MAASSILVKTAAGRPSKKGAALHAELLPQLKTHPDATLDEHCQWWEATHGIQVSSATMSRAITRLNWTRKKKTIRASEQNETDRATWREQAKELDASKLVFLDECGSNIALTRVYARSPKGTRVYGSVPRNRRANITLLASLSLQGMGEAFILEGSADSAVFELYIGSWPTLVKALQ</sequence>
<feature type="domain" description="Winged helix-turn helix" evidence="1">
    <location>
        <begin position="37"/>
        <end position="90"/>
    </location>
</feature>
<dbReference type="Pfam" id="PF13592">
    <property type="entry name" value="HTH_33"/>
    <property type="match status" value="1"/>
</dbReference>
<evidence type="ECO:0000313" key="3">
    <source>
        <dbReference type="Proteomes" id="UP000654345"/>
    </source>
</evidence>
<name>A0ABQ3UV08_9CHLR</name>
<evidence type="ECO:0000259" key="1">
    <source>
        <dbReference type="Pfam" id="PF13592"/>
    </source>
</evidence>
<dbReference type="InterPro" id="IPR025959">
    <property type="entry name" value="Winged_HTH_dom"/>
</dbReference>
<proteinExistence type="predicted"/>
<keyword evidence="3" id="KW-1185">Reference proteome</keyword>
<dbReference type="PANTHER" id="PTHR46564">
    <property type="entry name" value="TRANSPOSASE"/>
    <property type="match status" value="1"/>
</dbReference>
<accession>A0ABQ3UV08</accession>
<dbReference type="Proteomes" id="UP000654345">
    <property type="component" value="Unassembled WGS sequence"/>
</dbReference>
<dbReference type="PANTHER" id="PTHR46564:SF1">
    <property type="entry name" value="TRANSPOSASE"/>
    <property type="match status" value="1"/>
</dbReference>
<reference evidence="2 3" key="1">
    <citation type="journal article" date="2021" name="Int. J. Syst. Evol. Microbiol.">
        <title>Reticulibacter mediterranei gen. nov., sp. nov., within the new family Reticulibacteraceae fam. nov., and Ktedonospora formicarum gen. nov., sp. nov., Ktedonobacter robiniae sp. nov., Dictyobacter formicarum sp. nov. and Dictyobacter arantiisoli sp. nov., belonging to the class Ktedonobacteria.</title>
        <authorList>
            <person name="Yabe S."/>
            <person name="Zheng Y."/>
            <person name="Wang C.M."/>
            <person name="Sakai Y."/>
            <person name="Abe K."/>
            <person name="Yokota A."/>
            <person name="Donadio S."/>
            <person name="Cavaletti L."/>
            <person name="Monciardini P."/>
        </authorList>
    </citation>
    <scope>NUCLEOTIDE SEQUENCE [LARGE SCALE GENOMIC DNA]</scope>
    <source>
        <strain evidence="2 3">SOSP1-30</strain>
    </source>
</reference>
<dbReference type="EMBL" id="BNJG01000002">
    <property type="protein sequence ID" value="GHO56232.1"/>
    <property type="molecule type" value="Genomic_DNA"/>
</dbReference>
<protein>
    <recommendedName>
        <fullName evidence="1">Winged helix-turn helix domain-containing protein</fullName>
    </recommendedName>
</protein>
<comment type="caution">
    <text evidence="2">The sequence shown here is derived from an EMBL/GenBank/DDBJ whole genome shotgun (WGS) entry which is preliminary data.</text>
</comment>
<evidence type="ECO:0000313" key="2">
    <source>
        <dbReference type="EMBL" id="GHO56232.1"/>
    </source>
</evidence>
<organism evidence="2 3">
    <name type="scientific">Ktedonobacter robiniae</name>
    <dbReference type="NCBI Taxonomy" id="2778365"/>
    <lineage>
        <taxon>Bacteria</taxon>
        <taxon>Bacillati</taxon>
        <taxon>Chloroflexota</taxon>
        <taxon>Ktedonobacteria</taxon>
        <taxon>Ktedonobacterales</taxon>
        <taxon>Ktedonobacteraceae</taxon>
        <taxon>Ktedonobacter</taxon>
    </lineage>
</organism>
<gene>
    <name evidence="2" type="ORF">KSB_47070</name>
</gene>